<organism evidence="1 2">
    <name type="scientific">Calycina marina</name>
    <dbReference type="NCBI Taxonomy" id="1763456"/>
    <lineage>
        <taxon>Eukaryota</taxon>
        <taxon>Fungi</taxon>
        <taxon>Dikarya</taxon>
        <taxon>Ascomycota</taxon>
        <taxon>Pezizomycotina</taxon>
        <taxon>Leotiomycetes</taxon>
        <taxon>Helotiales</taxon>
        <taxon>Pezizellaceae</taxon>
        <taxon>Calycina</taxon>
    </lineage>
</organism>
<dbReference type="InterPro" id="IPR011008">
    <property type="entry name" value="Dimeric_a/b-barrel"/>
</dbReference>
<proteinExistence type="predicted"/>
<evidence type="ECO:0000313" key="2">
    <source>
        <dbReference type="Proteomes" id="UP000887226"/>
    </source>
</evidence>
<gene>
    <name evidence="1" type="ORF">BJ878DRAFT_504024</name>
</gene>
<dbReference type="SUPFAM" id="SSF54909">
    <property type="entry name" value="Dimeric alpha+beta barrel"/>
    <property type="match status" value="1"/>
</dbReference>
<name>A0A9P8CFN1_9HELO</name>
<accession>A0A9P8CFN1</accession>
<sequence length="127" mass="14684">MFSDKCAGLTDDHVRARLIKSFNRFCRLNIAPQRLAAMNAGDFRRQEIDISVPPDDIIVFLGHLRGFYEGLIADPDCHFFNVWIDPGSPGVVHWSEAWLKGGCGWTRERQRQKEEFRPFFEGTRQLS</sequence>
<dbReference type="AlphaFoldDB" id="A0A9P8CFN1"/>
<evidence type="ECO:0000313" key="1">
    <source>
        <dbReference type="EMBL" id="KAG9244905.1"/>
    </source>
</evidence>
<protein>
    <submittedName>
        <fullName evidence="1">Uncharacterized protein</fullName>
    </submittedName>
</protein>
<keyword evidence="2" id="KW-1185">Reference proteome</keyword>
<comment type="caution">
    <text evidence="1">The sequence shown here is derived from an EMBL/GenBank/DDBJ whole genome shotgun (WGS) entry which is preliminary data.</text>
</comment>
<dbReference type="OrthoDB" id="4126315at2759"/>
<dbReference type="Proteomes" id="UP000887226">
    <property type="component" value="Unassembled WGS sequence"/>
</dbReference>
<dbReference type="EMBL" id="MU253876">
    <property type="protein sequence ID" value="KAG9244905.1"/>
    <property type="molecule type" value="Genomic_DNA"/>
</dbReference>
<reference evidence="1" key="1">
    <citation type="journal article" date="2021" name="IMA Fungus">
        <title>Genomic characterization of three marine fungi, including Emericellopsis atlantica sp. nov. with signatures of a generalist lifestyle and marine biomass degradation.</title>
        <authorList>
            <person name="Hagestad O.C."/>
            <person name="Hou L."/>
            <person name="Andersen J.H."/>
            <person name="Hansen E.H."/>
            <person name="Altermark B."/>
            <person name="Li C."/>
            <person name="Kuhnert E."/>
            <person name="Cox R.J."/>
            <person name="Crous P.W."/>
            <person name="Spatafora J.W."/>
            <person name="Lail K."/>
            <person name="Amirebrahimi M."/>
            <person name="Lipzen A."/>
            <person name="Pangilinan J."/>
            <person name="Andreopoulos W."/>
            <person name="Hayes R.D."/>
            <person name="Ng V."/>
            <person name="Grigoriev I.V."/>
            <person name="Jackson S.A."/>
            <person name="Sutton T.D.S."/>
            <person name="Dobson A.D.W."/>
            <person name="Rama T."/>
        </authorList>
    </citation>
    <scope>NUCLEOTIDE SEQUENCE</scope>
    <source>
        <strain evidence="1">TRa3180A</strain>
    </source>
</reference>